<name>A0A645CWG8_9ZZZZ</name>
<keyword evidence="1" id="KW-1133">Transmembrane helix</keyword>
<evidence type="ECO:0000313" key="2">
    <source>
        <dbReference type="EMBL" id="MPM81476.1"/>
    </source>
</evidence>
<accession>A0A645CWG8</accession>
<feature type="transmembrane region" description="Helical" evidence="1">
    <location>
        <begin position="36"/>
        <end position="59"/>
    </location>
</feature>
<evidence type="ECO:0000256" key="1">
    <source>
        <dbReference type="SAM" id="Phobius"/>
    </source>
</evidence>
<protein>
    <submittedName>
        <fullName evidence="2">Uncharacterized protein</fullName>
    </submittedName>
</protein>
<keyword evidence="1" id="KW-0472">Membrane</keyword>
<organism evidence="2">
    <name type="scientific">bioreactor metagenome</name>
    <dbReference type="NCBI Taxonomy" id="1076179"/>
    <lineage>
        <taxon>unclassified sequences</taxon>
        <taxon>metagenomes</taxon>
        <taxon>ecological metagenomes</taxon>
    </lineage>
</organism>
<proteinExistence type="predicted"/>
<sequence>MYENAVTVDSGAVSLTGPLKSMVKIPIQSAKFKKDFVVYFAIVLFFLIVAAELFLAVWLPWHLKIDSMWAEQVARREVIERFDRLRTQARKAAASMPKPAASEAAMIQKSLDRATGYLNRYGDRLTPEQCRIFAECLTKLQGHYSGLNAKKAYSAEIPLDAGKFLRQLRGVENEPQSNRPAK</sequence>
<gene>
    <name evidence="2" type="ORF">SDC9_128529</name>
</gene>
<reference evidence="2" key="1">
    <citation type="submission" date="2019-08" db="EMBL/GenBank/DDBJ databases">
        <authorList>
            <person name="Kucharzyk K."/>
            <person name="Murdoch R.W."/>
            <person name="Higgins S."/>
            <person name="Loffler F."/>
        </authorList>
    </citation>
    <scope>NUCLEOTIDE SEQUENCE</scope>
</reference>
<keyword evidence="1" id="KW-0812">Transmembrane</keyword>
<dbReference type="EMBL" id="VSSQ01030811">
    <property type="protein sequence ID" value="MPM81476.1"/>
    <property type="molecule type" value="Genomic_DNA"/>
</dbReference>
<comment type="caution">
    <text evidence="2">The sequence shown here is derived from an EMBL/GenBank/DDBJ whole genome shotgun (WGS) entry which is preliminary data.</text>
</comment>
<dbReference type="AlphaFoldDB" id="A0A645CWG8"/>